<dbReference type="EMBL" id="RQGD01000022">
    <property type="protein sequence ID" value="TGL60214.1"/>
    <property type="molecule type" value="Genomic_DNA"/>
</dbReference>
<dbReference type="Proteomes" id="UP000297693">
    <property type="component" value="Unassembled WGS sequence"/>
</dbReference>
<protein>
    <submittedName>
        <fullName evidence="1">DUF1569 domain-containing protein</fullName>
    </submittedName>
</protein>
<evidence type="ECO:0000313" key="2">
    <source>
        <dbReference type="Proteomes" id="UP000297693"/>
    </source>
</evidence>
<comment type="caution">
    <text evidence="1">The sequence shown here is derived from an EMBL/GenBank/DDBJ whole genome shotgun (WGS) entry which is preliminary data.</text>
</comment>
<keyword evidence="2" id="KW-1185">Reference proteome</keyword>
<sequence length="188" mass="21509">MKRQTFLRKFISLTSFVFLPSLLRSQENNMSKDNFSNELENAKSLKELSQVLTKLREAEKNLAIDGTWSLGTVFSHCAQSIQYSINGYPDMKSTLFRSTIGSAAFAVFSLRGKMRHGLEEPIPGSEKLDLQIPFSTGHKELLEAIAYFETKKSEDLKPHFAYGNLNKEEYDQAHALHIKNHFERITFI</sequence>
<accession>A0A4R9K4W2</accession>
<name>A0A4R9K4W2_9LEPT</name>
<evidence type="ECO:0000313" key="1">
    <source>
        <dbReference type="EMBL" id="TGL60214.1"/>
    </source>
</evidence>
<dbReference type="InterPro" id="IPR011463">
    <property type="entry name" value="DUF1569"/>
</dbReference>
<reference evidence="1" key="1">
    <citation type="journal article" date="2019" name="PLoS Negl. Trop. Dis.">
        <title>Revisiting the worldwide diversity of Leptospira species in the environment.</title>
        <authorList>
            <person name="Vincent A.T."/>
            <person name="Schiettekatte O."/>
            <person name="Bourhy P."/>
            <person name="Veyrier F.J."/>
            <person name="Picardeau M."/>
        </authorList>
    </citation>
    <scope>NUCLEOTIDE SEQUENCE [LARGE SCALE GENOMIC DNA]</scope>
    <source>
        <strain evidence="1">201702476</strain>
    </source>
</reference>
<gene>
    <name evidence="1" type="ORF">EHQ58_06855</name>
</gene>
<dbReference type="Pfam" id="PF07606">
    <property type="entry name" value="DUF1569"/>
    <property type="match status" value="1"/>
</dbReference>
<organism evidence="1 2">
    <name type="scientific">Leptospira ognonensis</name>
    <dbReference type="NCBI Taxonomy" id="2484945"/>
    <lineage>
        <taxon>Bacteria</taxon>
        <taxon>Pseudomonadati</taxon>
        <taxon>Spirochaetota</taxon>
        <taxon>Spirochaetia</taxon>
        <taxon>Leptospirales</taxon>
        <taxon>Leptospiraceae</taxon>
        <taxon>Leptospira</taxon>
    </lineage>
</organism>
<dbReference type="AlphaFoldDB" id="A0A4R9K4W2"/>
<dbReference type="OrthoDB" id="336237at2"/>
<proteinExistence type="predicted"/>